<name>A0ABR5A6Y6_9BACL</name>
<dbReference type="SFLD" id="SFLDS00003">
    <property type="entry name" value="Haloacid_Dehalogenase"/>
    <property type="match status" value="1"/>
</dbReference>
<dbReference type="InterPro" id="IPR023198">
    <property type="entry name" value="PGP-like_dom2"/>
</dbReference>
<dbReference type="Pfam" id="PF13419">
    <property type="entry name" value="HAD_2"/>
    <property type="match status" value="1"/>
</dbReference>
<dbReference type="InterPro" id="IPR036412">
    <property type="entry name" value="HAD-like_sf"/>
</dbReference>
<sequence length="234" mass="25979">MSRNNTPPLPQAVIFDLDGTLFQTETLLETVHQRVFGQLRNEGLYIKPTPPIDRLLGSLGMLLTDIWKRVMPDGSPEAHARANELLLLYEMEELEGGRGRLYPGVIETLTELRNRGMRLFIASNGLEEYVKGVPAVNGIAAWFEGIYSAGEYATASKVDLVRKLLDTYRVEQAWMVGDRSSDVEAGKSNGLYVVGCDYAGFRRDGELDGADAVIRSFPELLTLMPKQQSGPEAR</sequence>
<comment type="caution">
    <text evidence="1">The sequence shown here is derived from an EMBL/GenBank/DDBJ whole genome shotgun (WGS) entry which is preliminary data.</text>
</comment>
<dbReference type="PANTHER" id="PTHR43434:SF1">
    <property type="entry name" value="PHOSPHOGLYCOLATE PHOSPHATASE"/>
    <property type="match status" value="1"/>
</dbReference>
<dbReference type="SFLD" id="SFLDG01129">
    <property type="entry name" value="C1.5:_HAD__Beta-PGM__Phosphata"/>
    <property type="match status" value="1"/>
</dbReference>
<dbReference type="InterPro" id="IPR050155">
    <property type="entry name" value="HAD-like_hydrolase_sf"/>
</dbReference>
<dbReference type="SUPFAM" id="SSF56784">
    <property type="entry name" value="HAD-like"/>
    <property type="match status" value="1"/>
</dbReference>
<evidence type="ECO:0000313" key="1">
    <source>
        <dbReference type="EMBL" id="KIL36778.1"/>
    </source>
</evidence>
<dbReference type="Gene3D" id="1.10.150.240">
    <property type="entry name" value="Putative phosphatase, domain 2"/>
    <property type="match status" value="1"/>
</dbReference>
<dbReference type="InterPro" id="IPR023214">
    <property type="entry name" value="HAD_sf"/>
</dbReference>
<dbReference type="InterPro" id="IPR041492">
    <property type="entry name" value="HAD_2"/>
</dbReference>
<organism evidence="1 2">
    <name type="scientific">Cohnella kolymensis</name>
    <dbReference type="NCBI Taxonomy" id="1590652"/>
    <lineage>
        <taxon>Bacteria</taxon>
        <taxon>Bacillati</taxon>
        <taxon>Bacillota</taxon>
        <taxon>Bacilli</taxon>
        <taxon>Bacillales</taxon>
        <taxon>Paenibacillaceae</taxon>
        <taxon>Cohnella</taxon>
    </lineage>
</organism>
<proteinExistence type="predicted"/>
<keyword evidence="2" id="KW-1185">Reference proteome</keyword>
<dbReference type="Proteomes" id="UP000054526">
    <property type="component" value="Unassembled WGS sequence"/>
</dbReference>
<dbReference type="Gene3D" id="3.40.50.1000">
    <property type="entry name" value="HAD superfamily/HAD-like"/>
    <property type="match status" value="1"/>
</dbReference>
<dbReference type="EMBL" id="JXAL01000005">
    <property type="protein sequence ID" value="KIL36778.1"/>
    <property type="molecule type" value="Genomic_DNA"/>
</dbReference>
<protein>
    <submittedName>
        <fullName evidence="1">Haloacid dehalogenase</fullName>
    </submittedName>
</protein>
<evidence type="ECO:0000313" key="2">
    <source>
        <dbReference type="Proteomes" id="UP000054526"/>
    </source>
</evidence>
<gene>
    <name evidence="1" type="ORF">SD71_05915</name>
</gene>
<accession>A0ABR5A6Y6</accession>
<dbReference type="PANTHER" id="PTHR43434">
    <property type="entry name" value="PHOSPHOGLYCOLATE PHOSPHATASE"/>
    <property type="match status" value="1"/>
</dbReference>
<dbReference type="RefSeq" id="WP_041060937.1">
    <property type="nucleotide sequence ID" value="NZ_JXAL01000005.1"/>
</dbReference>
<reference evidence="1 2" key="1">
    <citation type="submission" date="2014-12" db="EMBL/GenBank/DDBJ databases">
        <title>Draft genome sequence of Cohnella kolymensis strain B-2846.</title>
        <authorList>
            <person name="Karlyshev A.V."/>
            <person name="Kudryashova E.B."/>
        </authorList>
    </citation>
    <scope>NUCLEOTIDE SEQUENCE [LARGE SCALE GENOMIC DNA]</scope>
    <source>
        <strain evidence="1 2">VKM B-2846</strain>
    </source>
</reference>